<feature type="transmembrane region" description="Helical" evidence="1">
    <location>
        <begin position="105"/>
        <end position="126"/>
    </location>
</feature>
<name>A0A8D9AUY7_9HEMI</name>
<dbReference type="EMBL" id="HBUF01581072">
    <property type="protein sequence ID" value="CAG6770211.1"/>
    <property type="molecule type" value="Transcribed_RNA"/>
</dbReference>
<feature type="transmembrane region" description="Helical" evidence="1">
    <location>
        <begin position="82"/>
        <end position="99"/>
    </location>
</feature>
<proteinExistence type="predicted"/>
<protein>
    <submittedName>
        <fullName evidence="2">Uncharacterized protein</fullName>
    </submittedName>
</protein>
<feature type="transmembrane region" description="Helical" evidence="1">
    <location>
        <begin position="42"/>
        <end position="61"/>
    </location>
</feature>
<evidence type="ECO:0000313" key="2">
    <source>
        <dbReference type="EMBL" id="CAG6770211.1"/>
    </source>
</evidence>
<feature type="transmembrane region" description="Helical" evidence="1">
    <location>
        <begin position="12"/>
        <end position="30"/>
    </location>
</feature>
<keyword evidence="1" id="KW-0472">Membrane</keyword>
<evidence type="ECO:0000256" key="1">
    <source>
        <dbReference type="SAM" id="Phobius"/>
    </source>
</evidence>
<sequence length="154" mass="18709">MDFCCFVKKRRVLRFFFILLFLNLRIELRISATNVNVVYQEFWKITFVFIFSFNVLFFWGFDTFIDCSVLVVLKMVQEFSRSFYFSCNHVCFLYSIPGRTPWVSMYLFILHVFNLFIILLALFFVINVKMHFLKLRKLTILSGILSTYIYYNFM</sequence>
<keyword evidence="1" id="KW-0812">Transmembrane</keyword>
<reference evidence="2" key="1">
    <citation type="submission" date="2021-05" db="EMBL/GenBank/DDBJ databases">
        <authorList>
            <person name="Alioto T."/>
            <person name="Alioto T."/>
            <person name="Gomez Garrido J."/>
        </authorList>
    </citation>
    <scope>NUCLEOTIDE SEQUENCE</scope>
</reference>
<keyword evidence="1" id="KW-1133">Transmembrane helix</keyword>
<dbReference type="AlphaFoldDB" id="A0A8D9AUY7"/>
<organism evidence="2">
    <name type="scientific">Cacopsylla melanoneura</name>
    <dbReference type="NCBI Taxonomy" id="428564"/>
    <lineage>
        <taxon>Eukaryota</taxon>
        <taxon>Metazoa</taxon>
        <taxon>Ecdysozoa</taxon>
        <taxon>Arthropoda</taxon>
        <taxon>Hexapoda</taxon>
        <taxon>Insecta</taxon>
        <taxon>Pterygota</taxon>
        <taxon>Neoptera</taxon>
        <taxon>Paraneoptera</taxon>
        <taxon>Hemiptera</taxon>
        <taxon>Sternorrhyncha</taxon>
        <taxon>Psylloidea</taxon>
        <taxon>Psyllidae</taxon>
        <taxon>Psyllinae</taxon>
        <taxon>Cacopsylla</taxon>
    </lineage>
</organism>
<accession>A0A8D9AUY7</accession>